<dbReference type="GO" id="GO:0030420">
    <property type="term" value="P:establishment of competence for transformation"/>
    <property type="evidence" value="ECO:0007669"/>
    <property type="project" value="InterPro"/>
</dbReference>
<feature type="transmembrane region" description="Helical" evidence="6">
    <location>
        <begin position="437"/>
        <end position="459"/>
    </location>
</feature>
<dbReference type="InterPro" id="IPR052159">
    <property type="entry name" value="Competence_DNA_uptake"/>
</dbReference>
<evidence type="ECO:0000256" key="5">
    <source>
        <dbReference type="ARBA" id="ARBA00023136"/>
    </source>
</evidence>
<feature type="transmembrane region" description="Helical" evidence="6">
    <location>
        <begin position="266"/>
        <end position="288"/>
    </location>
</feature>
<dbReference type="SUPFAM" id="SSF56281">
    <property type="entry name" value="Metallo-hydrolase/oxidoreductase"/>
    <property type="match status" value="1"/>
</dbReference>
<proteinExistence type="predicted"/>
<protein>
    <submittedName>
        <fullName evidence="8">Recombination protein 2</fullName>
    </submittedName>
</protein>
<keyword evidence="4 6" id="KW-1133">Transmembrane helix</keyword>
<evidence type="ECO:0000313" key="8">
    <source>
        <dbReference type="EMBL" id="GLS84168.1"/>
    </source>
</evidence>
<reference evidence="8 9" key="1">
    <citation type="journal article" date="2014" name="Int. J. Syst. Evol. Microbiol.">
        <title>Complete genome sequence of Corynebacterium casei LMG S-19264T (=DSM 44701T), isolated from a smear-ripened cheese.</title>
        <authorList>
            <consortium name="US DOE Joint Genome Institute (JGI-PGF)"/>
            <person name="Walter F."/>
            <person name="Albersmeier A."/>
            <person name="Kalinowski J."/>
            <person name="Ruckert C."/>
        </authorList>
    </citation>
    <scope>NUCLEOTIDE SEQUENCE [LARGE SCALE GENOMIC DNA]</scope>
    <source>
        <strain evidence="8 9">NBRC 112785</strain>
    </source>
</reference>
<evidence type="ECO:0000256" key="2">
    <source>
        <dbReference type="ARBA" id="ARBA00022475"/>
    </source>
</evidence>
<feature type="transmembrane region" description="Helical" evidence="6">
    <location>
        <begin position="38"/>
        <end position="57"/>
    </location>
</feature>
<dbReference type="EMBL" id="BSPO01000003">
    <property type="protein sequence ID" value="GLS84168.1"/>
    <property type="molecule type" value="Genomic_DNA"/>
</dbReference>
<keyword evidence="3 6" id="KW-0812">Transmembrane</keyword>
<keyword evidence="9" id="KW-1185">Reference proteome</keyword>
<feature type="transmembrane region" description="Helical" evidence="6">
    <location>
        <begin position="403"/>
        <end position="425"/>
    </location>
</feature>
<dbReference type="PROSITE" id="PS51257">
    <property type="entry name" value="PROKAR_LIPOPROTEIN"/>
    <property type="match status" value="1"/>
</dbReference>
<evidence type="ECO:0000256" key="1">
    <source>
        <dbReference type="ARBA" id="ARBA00004651"/>
    </source>
</evidence>
<dbReference type="AlphaFoldDB" id="A0AA37WX32"/>
<dbReference type="Pfam" id="PF03772">
    <property type="entry name" value="Competence"/>
    <property type="match status" value="1"/>
</dbReference>
<dbReference type="NCBIfam" id="TIGR00361">
    <property type="entry name" value="ComEC_Rec2"/>
    <property type="match status" value="1"/>
</dbReference>
<dbReference type="CDD" id="cd07731">
    <property type="entry name" value="ComA-like_MBL-fold"/>
    <property type="match status" value="1"/>
</dbReference>
<dbReference type="InterPro" id="IPR004797">
    <property type="entry name" value="Competence_ComEC/Rec2"/>
</dbReference>
<keyword evidence="2" id="KW-1003">Cell membrane</keyword>
<dbReference type="NCBIfam" id="TIGR00360">
    <property type="entry name" value="ComEC_N-term"/>
    <property type="match status" value="1"/>
</dbReference>
<dbReference type="PANTHER" id="PTHR30619">
    <property type="entry name" value="DNA INTERNALIZATION/COMPETENCE PROTEIN COMEC/REC2"/>
    <property type="match status" value="1"/>
</dbReference>
<dbReference type="RefSeq" id="WP_095498338.1">
    <property type="nucleotide sequence ID" value="NZ_BSPO01000003.1"/>
</dbReference>
<evidence type="ECO:0000259" key="7">
    <source>
        <dbReference type="SMART" id="SM00849"/>
    </source>
</evidence>
<comment type="caution">
    <text evidence="8">The sequence shown here is derived from an EMBL/GenBank/DDBJ whole genome shotgun (WGS) entry which is preliminary data.</text>
</comment>
<feature type="transmembrane region" description="Helical" evidence="6">
    <location>
        <begin position="374"/>
        <end position="397"/>
    </location>
</feature>
<dbReference type="Proteomes" id="UP001157439">
    <property type="component" value="Unassembled WGS sequence"/>
</dbReference>
<dbReference type="SMART" id="SM00849">
    <property type="entry name" value="Lactamase_B"/>
    <property type="match status" value="1"/>
</dbReference>
<feature type="transmembrane region" description="Helical" evidence="6">
    <location>
        <begin position="231"/>
        <end position="254"/>
    </location>
</feature>
<dbReference type="Gene3D" id="3.60.15.10">
    <property type="entry name" value="Ribonuclease Z/Hydroxyacylglutathione hydrolase-like"/>
    <property type="match status" value="1"/>
</dbReference>
<dbReference type="GO" id="GO:0005886">
    <property type="term" value="C:plasma membrane"/>
    <property type="evidence" value="ECO:0007669"/>
    <property type="project" value="UniProtKB-SubCell"/>
</dbReference>
<comment type="subcellular location">
    <subcellularLocation>
        <location evidence="1">Cell membrane</location>
        <topology evidence="1">Multi-pass membrane protein</topology>
    </subcellularLocation>
</comment>
<dbReference type="InterPro" id="IPR036866">
    <property type="entry name" value="RibonucZ/Hydroxyglut_hydro"/>
</dbReference>
<evidence type="ECO:0000256" key="3">
    <source>
        <dbReference type="ARBA" id="ARBA00022692"/>
    </source>
</evidence>
<keyword evidence="5 6" id="KW-0472">Membrane</keyword>
<dbReference type="PANTHER" id="PTHR30619:SF1">
    <property type="entry name" value="RECOMBINATION PROTEIN 2"/>
    <property type="match status" value="1"/>
</dbReference>
<feature type="transmembrane region" description="Helical" evidence="6">
    <location>
        <begin position="332"/>
        <end position="353"/>
    </location>
</feature>
<dbReference type="InterPro" id="IPR001279">
    <property type="entry name" value="Metallo-B-lactamas"/>
</dbReference>
<feature type="transmembrane region" description="Helical" evidence="6">
    <location>
        <begin position="295"/>
        <end position="312"/>
    </location>
</feature>
<organism evidence="8 9">
    <name type="scientific">Paraferrimonas haliotis</name>
    <dbReference type="NCBI Taxonomy" id="2013866"/>
    <lineage>
        <taxon>Bacteria</taxon>
        <taxon>Pseudomonadati</taxon>
        <taxon>Pseudomonadota</taxon>
        <taxon>Gammaproteobacteria</taxon>
        <taxon>Alteromonadales</taxon>
        <taxon>Ferrimonadaceae</taxon>
        <taxon>Paraferrimonas</taxon>
    </lineage>
</organism>
<sequence length="754" mass="83860">MERILFGFSAACLSGLVWPVLPSQATTLGVIGCGLLLLWFKQWPLAAFVCGFVWFQFHATQLRDWKSEVFQDATQISGKILALKTYSDASVSLDVEILSPSRRYLKPVSARLHWREPPPITVAEVWQFEVVAKEPVYSVNPGSGDAQKRAFSHYRVIKGYVTSGQRVAEANSARHDVIAQLTTQLSQFSHGDVILALMAGDRSQLTSARWRDFRHSGTGHLMAISGLHLGVAYVFTYLILKGICTSFTFIGFVLQLAKVSRLVSRYTLTVSHLGAWFCCTGYAWLAGFEIATQRAWMMLSVLALYGVIRQHISVWDRLLVALALVLLWDPMAPLSASLWLSFGALGTILISLNCWQNKPQGFAAKLLQFARMQLILCAVMSLFSLMVFDGLTLHSFWTNLLLVPLFSIVIIPVTLTALVGLLLFNQSATLVVDILNAVIHWPLALLSWCSTLPGSWLVLTRIEQAMLSGVLISAVALFFLPRSHGFLVAGALCTGPVIALLNSPSWQLHVVDVGQGLAVVVQQGPHALVYDTGASSSGFSYYRAHLAPFLAKAGISQLDYLIVSHGDNDHAGGAKPLLVDYPNTELITDEPWLLQQHRPVANCRPRQWRWRALSVELLAPKRASRDNDGSCVVRIGNSEHKVLLSGDIQLHGETRLLRYDIAADIMLAPHHGSKTSSSRAFIEAVDADVVIISSGFNNRFKLPHASVLNTYRQHDMAVFNTAYEGQIRVDFFQNFYRIQSYRRQMAPYWYNQVY</sequence>
<dbReference type="Pfam" id="PF00753">
    <property type="entry name" value="Lactamase_B"/>
    <property type="match status" value="1"/>
</dbReference>
<name>A0AA37WX32_9GAMM</name>
<dbReference type="InterPro" id="IPR035681">
    <property type="entry name" value="ComA-like_MBL"/>
</dbReference>
<gene>
    <name evidence="8" type="primary">rec2</name>
    <name evidence="8" type="ORF">GCM10007894_21450</name>
</gene>
<accession>A0AA37WX32</accession>
<evidence type="ECO:0000256" key="6">
    <source>
        <dbReference type="SAM" id="Phobius"/>
    </source>
</evidence>
<feature type="domain" description="Metallo-beta-lactamase" evidence="7">
    <location>
        <begin position="515"/>
        <end position="696"/>
    </location>
</feature>
<evidence type="ECO:0000313" key="9">
    <source>
        <dbReference type="Proteomes" id="UP001157439"/>
    </source>
</evidence>
<evidence type="ECO:0000256" key="4">
    <source>
        <dbReference type="ARBA" id="ARBA00022989"/>
    </source>
</evidence>
<dbReference type="InterPro" id="IPR004477">
    <property type="entry name" value="ComEC_N"/>
</dbReference>